<dbReference type="KEGG" id="emc:129326256"/>
<evidence type="ECO:0000313" key="2">
    <source>
        <dbReference type="RefSeq" id="XP_054830393.1"/>
    </source>
</evidence>
<sequence length="178" mass="20150">MQLYREEDGSFFINQEQKIKDLISFMNMEDAYAVATPMEPSYVKDQDDPEKLPTDNKYHVAIGKLLYVSTLTRPDISAAMGLLCRKSSAPTFKDWNAVKRLVRYLKGTAHFKLKLPANSKLKLIVYTDTNKGEALNTRLTSEHTFFYGNGMISWTSQKQESVAQSPTEAEYISAGLCC</sequence>
<name>A0AA97J309_EUBMA</name>
<evidence type="ECO:0000313" key="1">
    <source>
        <dbReference type="Proteomes" id="UP001190640"/>
    </source>
</evidence>
<proteinExistence type="predicted"/>
<dbReference type="AlphaFoldDB" id="A0AA97J309"/>
<organism evidence="1 2">
    <name type="scientific">Eublepharis macularius</name>
    <name type="common">Leopard gecko</name>
    <name type="synonym">Cyrtodactylus macularius</name>
    <dbReference type="NCBI Taxonomy" id="481883"/>
    <lineage>
        <taxon>Eukaryota</taxon>
        <taxon>Metazoa</taxon>
        <taxon>Chordata</taxon>
        <taxon>Craniata</taxon>
        <taxon>Vertebrata</taxon>
        <taxon>Euteleostomi</taxon>
        <taxon>Lepidosauria</taxon>
        <taxon>Squamata</taxon>
        <taxon>Bifurcata</taxon>
        <taxon>Gekkota</taxon>
        <taxon>Eublepharidae</taxon>
        <taxon>Eublepharinae</taxon>
        <taxon>Eublepharis</taxon>
    </lineage>
</organism>
<protein>
    <submittedName>
        <fullName evidence="2">Uncharacterized protein LOC129326256</fullName>
    </submittedName>
</protein>
<dbReference type="PANTHER" id="PTHR11439">
    <property type="entry name" value="GAG-POL-RELATED RETROTRANSPOSON"/>
    <property type="match status" value="1"/>
</dbReference>
<keyword evidence="1" id="KW-1185">Reference proteome</keyword>
<dbReference type="GeneID" id="129326256"/>
<dbReference type="PANTHER" id="PTHR11439:SF483">
    <property type="entry name" value="PEPTIDE SYNTHASE GLIP-LIKE, PUTATIVE (AFU_ORTHOLOGUE AFUA_3G12920)-RELATED"/>
    <property type="match status" value="1"/>
</dbReference>
<dbReference type="Proteomes" id="UP001190640">
    <property type="component" value="Chromosome 3"/>
</dbReference>
<dbReference type="RefSeq" id="XP_054830393.1">
    <property type="nucleotide sequence ID" value="XM_054974418.1"/>
</dbReference>
<reference evidence="2" key="1">
    <citation type="submission" date="2025-08" db="UniProtKB">
        <authorList>
            <consortium name="RefSeq"/>
        </authorList>
    </citation>
    <scope>IDENTIFICATION</scope>
    <source>
        <tissue evidence="2">Blood</tissue>
    </source>
</reference>
<gene>
    <name evidence="2" type="primary">LOC129326256</name>
</gene>
<accession>A0AA97J309</accession>